<dbReference type="EMBL" id="LN835301">
    <property type="protein sequence ID" value="CRG99028.1"/>
    <property type="molecule type" value="Genomic_DNA"/>
</dbReference>
<sequence length="160" mass="18447">MRFLRINFFFYFILIIFLEFLLFFVDCSSGNIFLLKKLDSKLKKIKYKEKAIILSICLALVVSLGSIIGGIGCNTFKWIKKKKNSFSKIPKYVSIKLATNENIKKKNTYEEKKNVLMNSIPKGVPSAYNNKAYNGDKPCYISQCEVIKYKNVDLSTIQIN</sequence>
<accession>A0A1J1H6G6</accession>
<evidence type="ECO:0000256" key="1">
    <source>
        <dbReference type="SAM" id="Phobius"/>
    </source>
</evidence>
<keyword evidence="1" id="KW-1133">Transmembrane helix</keyword>
<dbReference type="RefSeq" id="XP_028532037.1">
    <property type="nucleotide sequence ID" value="XM_028675450.1"/>
</dbReference>
<organism evidence="2 3">
    <name type="scientific">Plasmodium relictum</name>
    <dbReference type="NCBI Taxonomy" id="85471"/>
    <lineage>
        <taxon>Eukaryota</taxon>
        <taxon>Sar</taxon>
        <taxon>Alveolata</taxon>
        <taxon>Apicomplexa</taxon>
        <taxon>Aconoidasida</taxon>
        <taxon>Haemosporida</taxon>
        <taxon>Plasmodiidae</taxon>
        <taxon>Plasmodium</taxon>
        <taxon>Plasmodium (Haemamoeba)</taxon>
    </lineage>
</organism>
<gene>
    <name evidence="2" type="ORF">PRELSG_0600300</name>
</gene>
<keyword evidence="1" id="KW-0472">Membrane</keyword>
<evidence type="ECO:0000313" key="2">
    <source>
        <dbReference type="EMBL" id="CRG99028.1"/>
    </source>
</evidence>
<feature type="transmembrane region" description="Helical" evidence="1">
    <location>
        <begin position="6"/>
        <end position="30"/>
    </location>
</feature>
<evidence type="ECO:0008006" key="4">
    <source>
        <dbReference type="Google" id="ProtNLM"/>
    </source>
</evidence>
<keyword evidence="1" id="KW-0812">Transmembrane</keyword>
<protein>
    <recommendedName>
        <fullName evidence="4">Early transcribed membrane protein</fullName>
    </recommendedName>
</protein>
<dbReference type="GeneID" id="39735129"/>
<dbReference type="KEGG" id="prel:PRELSG_0600300"/>
<dbReference type="AlphaFoldDB" id="A0A1J1H6G6"/>
<proteinExistence type="predicted"/>
<dbReference type="Proteomes" id="UP000220158">
    <property type="component" value="Chromosome 6"/>
</dbReference>
<dbReference type="VEuPathDB" id="PlasmoDB:PRELSG_0600300"/>
<name>A0A1J1H6G6_PLARL</name>
<feature type="transmembrane region" description="Helical" evidence="1">
    <location>
        <begin position="51"/>
        <end position="72"/>
    </location>
</feature>
<keyword evidence="3" id="KW-1185">Reference proteome</keyword>
<evidence type="ECO:0000313" key="3">
    <source>
        <dbReference type="Proteomes" id="UP000220158"/>
    </source>
</evidence>
<reference evidence="2 3" key="1">
    <citation type="submission" date="2015-04" db="EMBL/GenBank/DDBJ databases">
        <authorList>
            <consortium name="Pathogen Informatics"/>
        </authorList>
    </citation>
    <scope>NUCLEOTIDE SEQUENCE [LARGE SCALE GENOMIC DNA]</scope>
    <source>
        <strain evidence="2 3">SGS1</strain>
    </source>
</reference>